<sequence>IQDIKFISIFFYFNPVDYMVNANTAIFTRDIVILGIINVALIVGSLFIFNRKDIPN</sequence>
<protein>
    <recommendedName>
        <fullName evidence="3">ABC transporter permease</fullName>
    </recommendedName>
</protein>
<name>A0A0F9G518_9ZZZZ</name>
<keyword evidence="1" id="KW-1133">Transmembrane helix</keyword>
<organism evidence="2">
    <name type="scientific">marine sediment metagenome</name>
    <dbReference type="NCBI Taxonomy" id="412755"/>
    <lineage>
        <taxon>unclassified sequences</taxon>
        <taxon>metagenomes</taxon>
        <taxon>ecological metagenomes</taxon>
    </lineage>
</organism>
<keyword evidence="1" id="KW-0472">Membrane</keyword>
<dbReference type="AlphaFoldDB" id="A0A0F9G518"/>
<feature type="non-terminal residue" evidence="2">
    <location>
        <position position="1"/>
    </location>
</feature>
<reference evidence="2" key="1">
    <citation type="journal article" date="2015" name="Nature">
        <title>Complex archaea that bridge the gap between prokaryotes and eukaryotes.</title>
        <authorList>
            <person name="Spang A."/>
            <person name="Saw J.H."/>
            <person name="Jorgensen S.L."/>
            <person name="Zaremba-Niedzwiedzka K."/>
            <person name="Martijn J."/>
            <person name="Lind A.E."/>
            <person name="van Eijk R."/>
            <person name="Schleper C."/>
            <person name="Guy L."/>
            <person name="Ettema T.J."/>
        </authorList>
    </citation>
    <scope>NUCLEOTIDE SEQUENCE</scope>
</reference>
<dbReference type="EMBL" id="LAZR01027770">
    <property type="protein sequence ID" value="KKL64680.1"/>
    <property type="molecule type" value="Genomic_DNA"/>
</dbReference>
<keyword evidence="1" id="KW-0812">Transmembrane</keyword>
<proteinExistence type="predicted"/>
<evidence type="ECO:0008006" key="3">
    <source>
        <dbReference type="Google" id="ProtNLM"/>
    </source>
</evidence>
<accession>A0A0F9G518</accession>
<evidence type="ECO:0000256" key="1">
    <source>
        <dbReference type="SAM" id="Phobius"/>
    </source>
</evidence>
<evidence type="ECO:0000313" key="2">
    <source>
        <dbReference type="EMBL" id="KKL64680.1"/>
    </source>
</evidence>
<gene>
    <name evidence="2" type="ORF">LCGC14_2162580</name>
</gene>
<comment type="caution">
    <text evidence="2">The sequence shown here is derived from an EMBL/GenBank/DDBJ whole genome shotgun (WGS) entry which is preliminary data.</text>
</comment>
<feature type="transmembrane region" description="Helical" evidence="1">
    <location>
        <begin position="31"/>
        <end position="49"/>
    </location>
</feature>